<gene>
    <name evidence="5" type="primary">pus10</name>
    <name evidence="7" type="ORF">ACFQKE_01460</name>
</gene>
<feature type="domain" description="THUMP" evidence="6">
    <location>
        <begin position="15"/>
        <end position="165"/>
    </location>
</feature>
<comment type="catalytic activity">
    <reaction evidence="5">
        <text>uridine(54) in tRNA = pseudouridine(54) in tRNA</text>
        <dbReference type="Rhea" id="RHEA:57876"/>
        <dbReference type="Rhea" id="RHEA-COMP:10193"/>
        <dbReference type="Rhea" id="RHEA-COMP:14141"/>
        <dbReference type="ChEBI" id="CHEBI:65314"/>
        <dbReference type="ChEBI" id="CHEBI:65315"/>
    </reaction>
</comment>
<proteinExistence type="inferred from homology"/>
<keyword evidence="2 5" id="KW-0819">tRNA processing</keyword>
<feature type="binding site" evidence="5">
    <location>
        <position position="306"/>
    </location>
    <ligand>
        <name>substrate</name>
    </ligand>
</feature>
<dbReference type="GO" id="GO:0031119">
    <property type="term" value="P:tRNA pseudouridine synthesis"/>
    <property type="evidence" value="ECO:0007669"/>
    <property type="project" value="UniProtKB-UniRule"/>
</dbReference>
<dbReference type="InterPro" id="IPR004114">
    <property type="entry name" value="THUMP_dom"/>
</dbReference>
<dbReference type="NCBIfam" id="TIGR01213">
    <property type="entry name" value="pseudo_Pus10arc"/>
    <property type="match status" value="1"/>
</dbReference>
<dbReference type="SUPFAM" id="SSF57938">
    <property type="entry name" value="DnaJ/Hsp40 cysteine-rich domain"/>
    <property type="match status" value="1"/>
</dbReference>
<evidence type="ECO:0000256" key="3">
    <source>
        <dbReference type="ARBA" id="ARBA00022884"/>
    </source>
</evidence>
<keyword evidence="8" id="KW-1185">Reference proteome</keyword>
<comment type="catalytic activity">
    <reaction evidence="5">
        <text>uridine(55) in tRNA = pseudouridine(55) in tRNA</text>
        <dbReference type="Rhea" id="RHEA:42532"/>
        <dbReference type="Rhea" id="RHEA-COMP:10101"/>
        <dbReference type="Rhea" id="RHEA-COMP:10102"/>
        <dbReference type="ChEBI" id="CHEBI:65314"/>
        <dbReference type="ChEBI" id="CHEBI:65315"/>
        <dbReference type="EC" id="5.4.99.25"/>
    </reaction>
</comment>
<name>A0ABD5ZVB2_9EURY</name>
<dbReference type="EMBL" id="JBHTAT010000001">
    <property type="protein sequence ID" value="MFC7253983.1"/>
    <property type="molecule type" value="Genomic_DNA"/>
</dbReference>
<evidence type="ECO:0000313" key="7">
    <source>
        <dbReference type="EMBL" id="MFC7253983.1"/>
    </source>
</evidence>
<dbReference type="Gene3D" id="3.30.70.2510">
    <property type="match status" value="1"/>
</dbReference>
<feature type="active site" description="Nucleophile" evidence="5">
    <location>
        <position position="240"/>
    </location>
</feature>
<feature type="binding site" evidence="5">
    <location>
        <position position="378"/>
    </location>
    <ligand>
        <name>substrate</name>
    </ligand>
</feature>
<dbReference type="GeneID" id="96952277"/>
<sequence length="426" mass="47287">MTILDDARRLAATGPVCDACLGRVFADRSFGLTNAERGRSLRVAVALDEDADFDPVDTTDCWVCEGRCAEFDDWAERAVESVADVAFDTYQVGTRTPPLIEENERLLREEIGADPDAGEPFKMEFNREVGKRIGRLTDAEVDFDRPHVQFVLDVEDDRVEATVNSAFVYGRYRKLERDIPQTEWPCRECDGSGRQGREPCDHCDGTGYLYERSVEQLVAPVVEDVMDGVDALFHGAGREDVDARMLDTGRPFVVEVKEPRRRHVDVDRLESDINAFADGAVEVTGLRLATYEMVERVKGLDASKTYRAAVEFDDPVDADALAAALDELDGATIEQYTPRRVDHRRANLTRTREVYGTAGELDDPRHATVEIHGAGGLYVKELVSGDEGRTEPSLAGLLGVGARVTALDVLAVEGEDEPFEDEDYFL</sequence>
<evidence type="ECO:0000256" key="1">
    <source>
        <dbReference type="ARBA" id="ARBA00009652"/>
    </source>
</evidence>
<dbReference type="InterPro" id="IPR036410">
    <property type="entry name" value="HSP_DnaJ_Cys-rich_dom_sf"/>
</dbReference>
<reference evidence="7 8" key="1">
    <citation type="journal article" date="2019" name="Int. J. Syst. Evol. Microbiol.">
        <title>The Global Catalogue of Microorganisms (GCM) 10K type strain sequencing project: providing services to taxonomists for standard genome sequencing and annotation.</title>
        <authorList>
            <consortium name="The Broad Institute Genomics Platform"/>
            <consortium name="The Broad Institute Genome Sequencing Center for Infectious Disease"/>
            <person name="Wu L."/>
            <person name="Ma J."/>
        </authorList>
    </citation>
    <scope>NUCLEOTIDE SEQUENCE [LARGE SCALE GENOMIC DNA]</scope>
    <source>
        <strain evidence="7 8">GX21</strain>
    </source>
</reference>
<dbReference type="InterPro" id="IPR039894">
    <property type="entry name" value="Pus10-like"/>
</dbReference>
<comment type="caution">
    <text evidence="7">The sequence shown here is derived from an EMBL/GenBank/DDBJ whole genome shotgun (WGS) entry which is preliminary data.</text>
</comment>
<evidence type="ECO:0000256" key="2">
    <source>
        <dbReference type="ARBA" id="ARBA00022694"/>
    </source>
</evidence>
<dbReference type="Pfam" id="PF21238">
    <property type="entry name" value="Pus10_C"/>
    <property type="match status" value="1"/>
</dbReference>
<dbReference type="RefSeq" id="WP_379702134.1">
    <property type="nucleotide sequence ID" value="NZ_JBHTAT010000001.1"/>
</dbReference>
<dbReference type="InterPro" id="IPR055174">
    <property type="entry name" value="Pus10_THUMP_arc"/>
</dbReference>
<dbReference type="EC" id="5.4.99.25" evidence="5"/>
<evidence type="ECO:0000256" key="5">
    <source>
        <dbReference type="HAMAP-Rule" id="MF_01893"/>
    </source>
</evidence>
<dbReference type="SUPFAM" id="SSF55120">
    <property type="entry name" value="Pseudouridine synthase"/>
    <property type="match status" value="1"/>
</dbReference>
<dbReference type="InterPro" id="IPR005912">
    <property type="entry name" value="Pus10"/>
</dbReference>
<dbReference type="InterPro" id="IPR048741">
    <property type="entry name" value="Pus10-like_C"/>
</dbReference>
<dbReference type="Pfam" id="PF22023">
    <property type="entry name" value="Pus10_THUMP_arc"/>
    <property type="match status" value="1"/>
</dbReference>
<dbReference type="GO" id="GO:0160148">
    <property type="term" value="F:tRNA pseudouridine(55) synthase activity"/>
    <property type="evidence" value="ECO:0007669"/>
    <property type="project" value="UniProtKB-EC"/>
</dbReference>
<organism evidence="7 8">
    <name type="scientific">Haloplanus litoreus</name>
    <dbReference type="NCBI Taxonomy" id="767515"/>
    <lineage>
        <taxon>Archaea</taxon>
        <taxon>Methanobacteriati</taxon>
        <taxon>Methanobacteriota</taxon>
        <taxon>Stenosarchaea group</taxon>
        <taxon>Halobacteria</taxon>
        <taxon>Halobacteriales</taxon>
        <taxon>Haloferacaceae</taxon>
        <taxon>Haloplanus</taxon>
    </lineage>
</organism>
<evidence type="ECO:0000313" key="8">
    <source>
        <dbReference type="Proteomes" id="UP001596434"/>
    </source>
</evidence>
<evidence type="ECO:0000256" key="4">
    <source>
        <dbReference type="ARBA" id="ARBA00023235"/>
    </source>
</evidence>
<dbReference type="FunFam" id="3.30.70.2510:FF:000001">
    <property type="entry name" value="tRNA pseudouridine synthase Pus10"/>
    <property type="match status" value="1"/>
</dbReference>
<dbReference type="PANTHER" id="PTHR21568:SF0">
    <property type="entry name" value="TRNA PSEUDOURIDINE SYNTHASE PUS10"/>
    <property type="match status" value="1"/>
</dbReference>
<comment type="function">
    <text evidence="5">Responsible for synthesis of pseudouridine from uracil-54 and uracil-55 in the psi GC loop of transfer RNAs.</text>
</comment>
<dbReference type="InterPro" id="IPR020103">
    <property type="entry name" value="PsdUridine_synth_cat_dom_sf"/>
</dbReference>
<dbReference type="HAMAP" id="MF_01893">
    <property type="entry name" value="Pus10_arch"/>
    <property type="match status" value="1"/>
</dbReference>
<dbReference type="Proteomes" id="UP001596434">
    <property type="component" value="Unassembled WGS sequence"/>
</dbReference>
<keyword evidence="4 5" id="KW-0413">Isomerase</keyword>
<evidence type="ECO:0000259" key="6">
    <source>
        <dbReference type="PROSITE" id="PS51165"/>
    </source>
</evidence>
<dbReference type="AlphaFoldDB" id="A0ABD5ZVB2"/>
<accession>A0ABD5ZVB2</accession>
<dbReference type="GO" id="GO:0003723">
    <property type="term" value="F:RNA binding"/>
    <property type="evidence" value="ECO:0007669"/>
    <property type="project" value="UniProtKB-UniRule"/>
</dbReference>
<keyword evidence="3 5" id="KW-0694">RNA-binding</keyword>
<protein>
    <recommendedName>
        <fullName evidence="5">tRNA pseudouridine synthase Pus10</fullName>
        <ecNumber evidence="5">5.4.99.25</ecNumber>
    </recommendedName>
    <alternativeName>
        <fullName evidence="5">tRNA pseudouridine 54/55 synthase</fullName>
        <shortName evidence="5">Psi54/55 synthase</shortName>
    </alternativeName>
</protein>
<dbReference type="PROSITE" id="PS51165">
    <property type="entry name" value="THUMP"/>
    <property type="match status" value="1"/>
</dbReference>
<dbReference type="PANTHER" id="PTHR21568">
    <property type="entry name" value="TRNA PSEUDOURIDINE SYNTHASE PUS10"/>
    <property type="match status" value="1"/>
</dbReference>
<dbReference type="Gene3D" id="3.30.70.3190">
    <property type="match status" value="1"/>
</dbReference>
<comment type="similarity">
    <text evidence="1 5">Belongs to the pseudouridine synthase Pus10 family.</text>
</comment>